<organism evidence="4 5">
    <name type="scientific">Nonomuraea turkmeniaca</name>
    <dbReference type="NCBI Taxonomy" id="103838"/>
    <lineage>
        <taxon>Bacteria</taxon>
        <taxon>Bacillati</taxon>
        <taxon>Actinomycetota</taxon>
        <taxon>Actinomycetes</taxon>
        <taxon>Streptosporangiales</taxon>
        <taxon>Streptosporangiaceae</taxon>
        <taxon>Nonomuraea</taxon>
    </lineage>
</organism>
<dbReference type="PANTHER" id="PTHR30055:SF230">
    <property type="entry name" value="TRANSCRIPTIONAL REGULATORY PROTEIN (PROBABLY TETR-FAMILY)-RELATED"/>
    <property type="match status" value="1"/>
</dbReference>
<dbReference type="EMBL" id="VCKY01000449">
    <property type="protein sequence ID" value="TMR04978.1"/>
    <property type="molecule type" value="Genomic_DNA"/>
</dbReference>
<feature type="DNA-binding region" description="H-T-H motif" evidence="2">
    <location>
        <begin position="31"/>
        <end position="50"/>
    </location>
</feature>
<protein>
    <submittedName>
        <fullName evidence="4">Helix-turn-helix transcriptional regulator</fullName>
    </submittedName>
</protein>
<keyword evidence="5" id="KW-1185">Reference proteome</keyword>
<dbReference type="AlphaFoldDB" id="A0A5S4EUQ3"/>
<dbReference type="InterPro" id="IPR050109">
    <property type="entry name" value="HTH-type_TetR-like_transc_reg"/>
</dbReference>
<name>A0A5S4EUQ3_9ACTN</name>
<dbReference type="SUPFAM" id="SSF46689">
    <property type="entry name" value="Homeodomain-like"/>
    <property type="match status" value="1"/>
</dbReference>
<gene>
    <name evidence="4" type="ORF">ETD86_53390</name>
</gene>
<dbReference type="OrthoDB" id="9796019at2"/>
<keyword evidence="1 2" id="KW-0238">DNA-binding</keyword>
<comment type="caution">
    <text evidence="4">The sequence shown here is derived from an EMBL/GenBank/DDBJ whole genome shotgun (WGS) entry which is preliminary data.</text>
</comment>
<proteinExistence type="predicted"/>
<dbReference type="InterPro" id="IPR009057">
    <property type="entry name" value="Homeodomain-like_sf"/>
</dbReference>
<dbReference type="GO" id="GO:0000976">
    <property type="term" value="F:transcription cis-regulatory region binding"/>
    <property type="evidence" value="ECO:0007669"/>
    <property type="project" value="TreeGrafter"/>
</dbReference>
<feature type="domain" description="HTH tetR-type" evidence="3">
    <location>
        <begin position="8"/>
        <end position="68"/>
    </location>
</feature>
<evidence type="ECO:0000313" key="5">
    <source>
        <dbReference type="Proteomes" id="UP000309128"/>
    </source>
</evidence>
<evidence type="ECO:0000256" key="2">
    <source>
        <dbReference type="PROSITE-ProRule" id="PRU00335"/>
    </source>
</evidence>
<dbReference type="RefSeq" id="WP_138674232.1">
    <property type="nucleotide sequence ID" value="NZ_VCKY01000449.1"/>
</dbReference>
<dbReference type="PRINTS" id="PR00455">
    <property type="entry name" value="HTHTETR"/>
</dbReference>
<dbReference type="Pfam" id="PF00440">
    <property type="entry name" value="TetR_N"/>
    <property type="match status" value="1"/>
</dbReference>
<evidence type="ECO:0000256" key="1">
    <source>
        <dbReference type="ARBA" id="ARBA00023125"/>
    </source>
</evidence>
<sequence>MAGRPRDPGIDGAVIAAAADLLARQELATLPMEAVAERAGVAKSTVYRRWANGDALLADTVDFLDRPPDQPGASLAEDLARLVESLRPVARLLPSLRLFARRNAGTETRLMALIDGRRLLLEEALVRAEDRGELRDIPESTSLLHLLIAAASHDGSETAVRLLIRGLGATEAAQ</sequence>
<dbReference type="GO" id="GO:0003700">
    <property type="term" value="F:DNA-binding transcription factor activity"/>
    <property type="evidence" value="ECO:0007669"/>
    <property type="project" value="TreeGrafter"/>
</dbReference>
<evidence type="ECO:0000259" key="3">
    <source>
        <dbReference type="PROSITE" id="PS50977"/>
    </source>
</evidence>
<reference evidence="4 5" key="1">
    <citation type="submission" date="2019-05" db="EMBL/GenBank/DDBJ databases">
        <title>Draft genome sequence of Nonomuraea turkmeniaca DSM 43926.</title>
        <authorList>
            <person name="Saricaoglu S."/>
            <person name="Isik K."/>
        </authorList>
    </citation>
    <scope>NUCLEOTIDE SEQUENCE [LARGE SCALE GENOMIC DNA]</scope>
    <source>
        <strain evidence="4 5">DSM 43926</strain>
    </source>
</reference>
<dbReference type="Gene3D" id="1.10.357.10">
    <property type="entry name" value="Tetracycline Repressor, domain 2"/>
    <property type="match status" value="1"/>
</dbReference>
<dbReference type="InterPro" id="IPR001647">
    <property type="entry name" value="HTH_TetR"/>
</dbReference>
<evidence type="ECO:0000313" key="4">
    <source>
        <dbReference type="EMBL" id="TMR04978.1"/>
    </source>
</evidence>
<dbReference type="PANTHER" id="PTHR30055">
    <property type="entry name" value="HTH-TYPE TRANSCRIPTIONAL REGULATOR RUTR"/>
    <property type="match status" value="1"/>
</dbReference>
<dbReference type="PROSITE" id="PS50977">
    <property type="entry name" value="HTH_TETR_2"/>
    <property type="match status" value="1"/>
</dbReference>
<accession>A0A5S4EUQ3</accession>
<dbReference type="Proteomes" id="UP000309128">
    <property type="component" value="Unassembled WGS sequence"/>
</dbReference>